<evidence type="ECO:0000256" key="2">
    <source>
        <dbReference type="ARBA" id="ARBA00022448"/>
    </source>
</evidence>
<dbReference type="GeneID" id="20243286"/>
<feature type="non-terminal residue" evidence="9">
    <location>
        <position position="1"/>
    </location>
</feature>
<dbReference type="InterPro" id="IPR048883">
    <property type="entry name" value="Nup188_N-subdom_III"/>
</dbReference>
<keyword evidence="6" id="KW-0906">Nuclear pore complex</keyword>
<dbReference type="Proteomes" id="UP000030746">
    <property type="component" value="Unassembled WGS sequence"/>
</dbReference>
<evidence type="ECO:0000256" key="4">
    <source>
        <dbReference type="ARBA" id="ARBA00022927"/>
    </source>
</evidence>
<dbReference type="Pfam" id="PF21093">
    <property type="entry name" value="Nup188_N-subdom_III"/>
    <property type="match status" value="1"/>
</dbReference>
<dbReference type="CTD" id="20243286"/>
<keyword evidence="7" id="KW-0539">Nucleus</keyword>
<evidence type="ECO:0000259" key="8">
    <source>
        <dbReference type="Pfam" id="PF21093"/>
    </source>
</evidence>
<evidence type="ECO:0000256" key="3">
    <source>
        <dbReference type="ARBA" id="ARBA00022816"/>
    </source>
</evidence>
<dbReference type="PANTHER" id="PTHR31431">
    <property type="entry name" value="NUCLEOPORIN NUP188 HOMOLOG"/>
    <property type="match status" value="1"/>
</dbReference>
<dbReference type="PANTHER" id="PTHR31431:SF1">
    <property type="entry name" value="NUCLEOPORIN NUP188"/>
    <property type="match status" value="1"/>
</dbReference>
<dbReference type="GO" id="GO:0006606">
    <property type="term" value="P:protein import into nucleus"/>
    <property type="evidence" value="ECO:0007669"/>
    <property type="project" value="TreeGrafter"/>
</dbReference>
<dbReference type="GO" id="GO:0051028">
    <property type="term" value="P:mRNA transport"/>
    <property type="evidence" value="ECO:0007669"/>
    <property type="project" value="UniProtKB-KW"/>
</dbReference>
<dbReference type="GO" id="GO:0044611">
    <property type="term" value="C:nuclear pore inner ring"/>
    <property type="evidence" value="ECO:0007669"/>
    <property type="project" value="TreeGrafter"/>
</dbReference>
<comment type="subcellular location">
    <subcellularLocation>
        <location evidence="1">Nucleus</location>
        <location evidence="1">Nuclear pore complex</location>
    </subcellularLocation>
</comment>
<organism evidence="9 10">
    <name type="scientific">Lottia gigantea</name>
    <name type="common">Giant owl limpet</name>
    <dbReference type="NCBI Taxonomy" id="225164"/>
    <lineage>
        <taxon>Eukaryota</taxon>
        <taxon>Metazoa</taxon>
        <taxon>Spiralia</taxon>
        <taxon>Lophotrochozoa</taxon>
        <taxon>Mollusca</taxon>
        <taxon>Gastropoda</taxon>
        <taxon>Patellogastropoda</taxon>
        <taxon>Lottioidea</taxon>
        <taxon>Lottiidae</taxon>
        <taxon>Lottia</taxon>
    </lineage>
</organism>
<accession>V4A8A5</accession>
<dbReference type="OrthoDB" id="102511at2759"/>
<dbReference type="OMA" id="XGQTNLR"/>
<evidence type="ECO:0000256" key="1">
    <source>
        <dbReference type="ARBA" id="ARBA00004567"/>
    </source>
</evidence>
<name>V4A8A5_LOTGI</name>
<dbReference type="STRING" id="225164.V4A8A5"/>
<keyword evidence="10" id="KW-1185">Reference proteome</keyword>
<dbReference type="EMBL" id="KB201984">
    <property type="protein sequence ID" value="ESO92947.1"/>
    <property type="molecule type" value="Genomic_DNA"/>
</dbReference>
<dbReference type="RefSeq" id="XP_009056367.1">
    <property type="nucleotide sequence ID" value="XM_009058119.1"/>
</dbReference>
<dbReference type="HOGENOM" id="CLU_238638_0_0_1"/>
<protein>
    <recommendedName>
        <fullName evidence="8">Nucleoporin Nup188 N-terminal subdomain III domain-containing protein</fullName>
    </recommendedName>
</protein>
<dbReference type="GO" id="GO:0006405">
    <property type="term" value="P:RNA export from nucleus"/>
    <property type="evidence" value="ECO:0007669"/>
    <property type="project" value="TreeGrafter"/>
</dbReference>
<reference evidence="9 10" key="1">
    <citation type="journal article" date="2013" name="Nature">
        <title>Insights into bilaterian evolution from three spiralian genomes.</title>
        <authorList>
            <person name="Simakov O."/>
            <person name="Marletaz F."/>
            <person name="Cho S.J."/>
            <person name="Edsinger-Gonzales E."/>
            <person name="Havlak P."/>
            <person name="Hellsten U."/>
            <person name="Kuo D.H."/>
            <person name="Larsson T."/>
            <person name="Lv J."/>
            <person name="Arendt D."/>
            <person name="Savage R."/>
            <person name="Osoegawa K."/>
            <person name="de Jong P."/>
            <person name="Grimwood J."/>
            <person name="Chapman J.A."/>
            <person name="Shapiro H."/>
            <person name="Aerts A."/>
            <person name="Otillar R.P."/>
            <person name="Terry A.Y."/>
            <person name="Boore J.L."/>
            <person name="Grigoriev I.V."/>
            <person name="Lindberg D.R."/>
            <person name="Seaver E.C."/>
            <person name="Weisblat D.A."/>
            <person name="Putnam N.H."/>
            <person name="Rokhsar D.S."/>
        </authorList>
    </citation>
    <scope>NUCLEOTIDE SEQUENCE [LARGE SCALE GENOMIC DNA]</scope>
</reference>
<dbReference type="InterPro" id="IPR044840">
    <property type="entry name" value="Nup188"/>
</dbReference>
<evidence type="ECO:0000313" key="10">
    <source>
        <dbReference type="Proteomes" id="UP000030746"/>
    </source>
</evidence>
<dbReference type="GO" id="GO:0017056">
    <property type="term" value="F:structural constituent of nuclear pore"/>
    <property type="evidence" value="ECO:0007669"/>
    <property type="project" value="InterPro"/>
</dbReference>
<dbReference type="KEGG" id="lgi:LOTGIDRAFT_175627"/>
<gene>
    <name evidence="9" type="ORF">LOTGIDRAFT_175627</name>
</gene>
<evidence type="ECO:0000256" key="7">
    <source>
        <dbReference type="ARBA" id="ARBA00023242"/>
    </source>
</evidence>
<proteinExistence type="predicted"/>
<feature type="domain" description="Nucleoporin Nup188 N-terminal subdomain III" evidence="8">
    <location>
        <begin position="492"/>
        <end position="869"/>
    </location>
</feature>
<keyword evidence="5" id="KW-0811">Translocation</keyword>
<sequence>DLKLDKGCVGQYISSTARKANYPPIIQWQTSYNGWQLLMCEIKQLLYQVSHGAGDFNTILSTQSQGAGDFNTILSTQSQGAGDFNTILSTQSQGAGDFNTILSTQSQGAGDFNTILSTQSQGAGDFNTILSTQSQGTGDFNTILSTQSQGAGDFNTILSTQSQGAGDFNTILSTQSQGAGDFNTILSTQSQGTGDFNTILSTQSQGAGDFNTILSTQSQGAGNVSAMQINRVTMVMTLVKEIMNSDPDSVEEFSDIIGLSFDVLHRFSTLSPPPLELISNTMECLYYRFSMLSPLPLELLSNTMECLYYRFSTLSPPPLELLSNTMECLYFRFSTLSPPPLELLSNTMECLYFRFSTLSPPLLELLSNTMECLYYRFSMLSPPPLELNSNTMECLYYRFSTLSPPPLELLSNTMECLYYRFNSIQYVIPPPLELLSNTMECLYYRFSMLSPPPLELLSNTMECLYYRFSTLSPPPLELLSNTMECLYFRFSTLSPPPLELLSNTMECLKCSAIKHPKPIWHSMKQTGFLPYMTENLDNVGEILSGRGLHAGLYGTILARSECFIFSVGVVYMLDYMWAWSTCWIICGRGLHAGLYGTILARSECIEARYPLTQAVLVFITNLIEPLTQSNQEEELVPTILYVLREVFPVFRKWRFSQTSSSEALGQKCLDLFHKILNFLHLQKKAEKKGIQLQEVCVYSMLFTEAGRALLEIIAIGVDNIEMSLSQQGSATEGDGIEEIELIQIAFSVLNRLLLLKPPDLPISPVEQALSSQPPGRQHQHVVATIVQYIYHRHNPKLPTLALVLLKRLAMVSPMSILACLGPEAEPVRDMFLTRLSALSEDLRLKVVILEFLSVCIEYQPGLIEIFLNVQTPDSTDSKKDVTLGKSSCLQTVLNLMDNKKQGSYQCPPDLLCACTDFIQSLWNGLRERAMEVLRSKESFWLSIFCPLEQRFEISEETGQYDIYKMKTVAYCLKILAQEVYVMSSSKLDKKFKSCCQNLAKENKLLKISQFVRESLIIEGKKKTVVLDELNENPALILLLSWKNFLITVSKFKVDELSINDKLKEELLADLLLAIESQFQDELTVLNMKLASVSSALYFTLIKYNISCISKSKVGAVSLKLQELVLMTVANSQMLIPSVQIGLLSSLTALLQAPDNNIKYVLFVTAAIPADNLSALLPTVCAVLLQSSRQLPALKELLEKQTTTGEEATSGSGEKTDSENGLDVKLKLQIVCCCLLEELIHSINDSTIWLTVLQQNSILPTLLTSVETYIKAQKGLSYVHSAFLLLLTIAETEKGASVLALNNLAVHTCLVITKCYSQDGRNGQHFQKKYSSLKNNNGIHWSGVYCLCIQLYSTLLSSLRYSFLEDCFNFLGAHQERLQQSLETGCITLYDQSLQEAEVTCSFIYQLSFFIREWRFNLPEVLMKLLTSMVYMTQTFISLLIRPRYLSHLLESLETGCITLYDQSLQEAEVTCSFIYQLSFFIREWRFNLPEVLMKLLTSMVYMTQTFISLLIRPRYLSHLLEAQRGIEGSEKSKHNLHSSPLLQQQTSTEDIDHPSKQLLNIQQSLLHLWCGEQNNRVISLTIAAFCNYVENHMIELSPLQYQYTKTMDISEYEPILGLGFSTPSIDQEAPPTFGMLISCITSCFRLLSKIDPKGGSSPHKSPDTEAVQLISKNHVVYVMDNSLYLIMSQACRYLKDPNLSTREKQFLKRELGAELNSFLSSMLRYMRRGAGPVSPVSTTHSSPQSAHTLNRSISQTTFSNSPEQKYLQLVQEFVKKFLR</sequence>
<keyword evidence="2" id="KW-0813">Transport</keyword>
<evidence type="ECO:0000256" key="5">
    <source>
        <dbReference type="ARBA" id="ARBA00023010"/>
    </source>
</evidence>
<keyword evidence="3" id="KW-0509">mRNA transport</keyword>
<evidence type="ECO:0000256" key="6">
    <source>
        <dbReference type="ARBA" id="ARBA00023132"/>
    </source>
</evidence>
<evidence type="ECO:0000313" key="9">
    <source>
        <dbReference type="EMBL" id="ESO92947.1"/>
    </source>
</evidence>
<keyword evidence="4" id="KW-0653">Protein transport</keyword>